<keyword evidence="10" id="KW-1185">Reference proteome</keyword>
<dbReference type="Proteomes" id="UP000194236">
    <property type="component" value="Unassembled WGS sequence"/>
</dbReference>
<dbReference type="Gene3D" id="3.40.50.850">
    <property type="entry name" value="Isochorismatase-like"/>
    <property type="match status" value="1"/>
</dbReference>
<evidence type="ECO:0000256" key="5">
    <source>
        <dbReference type="ARBA" id="ARBA00037900"/>
    </source>
</evidence>
<evidence type="ECO:0000256" key="4">
    <source>
        <dbReference type="ARBA" id="ARBA00022801"/>
    </source>
</evidence>
<dbReference type="InterPro" id="IPR052347">
    <property type="entry name" value="Isochorismatase_Nicotinamidase"/>
</dbReference>
<sequence>QNNDPPFKLSNYLVDINAISPILNRPYITNGHQAIQTVRRWALIIVDVQNDFVHGSMALNRFFNGEEAAEVIPAINRLLKYVEFDLVVYSRDWHPIDHCSFNSSSSQSRKQIAHKWPEHCVENTWGAQYVAGLITDPASLNPNVKKISITKGMSRDEDCYSAFGGSIVEPSSLQTLADKIKSENIDQIFVCGLATDYCVRETCYDAKTFCPQQEVFLLVDASRGRI</sequence>
<feature type="domain" description="Isochorismatase-like" evidence="8">
    <location>
        <begin position="42"/>
        <end position="206"/>
    </location>
</feature>
<keyword evidence="4" id="KW-0378">Hydrolase</keyword>
<dbReference type="PANTHER" id="PTHR11080">
    <property type="entry name" value="PYRAZINAMIDASE/NICOTINAMIDASE"/>
    <property type="match status" value="1"/>
</dbReference>
<protein>
    <recommendedName>
        <fullName evidence="6">nicotinamidase</fullName>
        <ecNumber evidence="6">3.5.1.19</ecNumber>
    </recommendedName>
    <alternativeName>
        <fullName evidence="7">Nicotinamide deamidase</fullName>
    </alternativeName>
</protein>
<name>A0A1Y3BI59_EURMA</name>
<dbReference type="PANTHER" id="PTHR11080:SF2">
    <property type="entry name" value="LD05707P"/>
    <property type="match status" value="1"/>
</dbReference>
<keyword evidence="3" id="KW-0479">Metal-binding</keyword>
<dbReference type="InterPro" id="IPR000868">
    <property type="entry name" value="Isochorismatase-like_dom"/>
</dbReference>
<dbReference type="AlphaFoldDB" id="A0A1Y3BI59"/>
<evidence type="ECO:0000256" key="6">
    <source>
        <dbReference type="ARBA" id="ARBA00039017"/>
    </source>
</evidence>
<evidence type="ECO:0000256" key="2">
    <source>
        <dbReference type="ARBA" id="ARBA00022642"/>
    </source>
</evidence>
<reference evidence="9 10" key="1">
    <citation type="submission" date="2017-03" db="EMBL/GenBank/DDBJ databases">
        <title>Genome Survey of Euroglyphus maynei.</title>
        <authorList>
            <person name="Arlian L.G."/>
            <person name="Morgan M.S."/>
            <person name="Rider S.D."/>
        </authorList>
    </citation>
    <scope>NUCLEOTIDE SEQUENCE [LARGE SCALE GENOMIC DNA]</scope>
    <source>
        <strain evidence="9">Arlian Lab</strain>
        <tissue evidence="9">Whole body</tissue>
    </source>
</reference>
<organism evidence="9 10">
    <name type="scientific">Euroglyphus maynei</name>
    <name type="common">Mayne's house dust mite</name>
    <dbReference type="NCBI Taxonomy" id="6958"/>
    <lineage>
        <taxon>Eukaryota</taxon>
        <taxon>Metazoa</taxon>
        <taxon>Ecdysozoa</taxon>
        <taxon>Arthropoda</taxon>
        <taxon>Chelicerata</taxon>
        <taxon>Arachnida</taxon>
        <taxon>Acari</taxon>
        <taxon>Acariformes</taxon>
        <taxon>Sarcoptiformes</taxon>
        <taxon>Astigmata</taxon>
        <taxon>Psoroptidia</taxon>
        <taxon>Analgoidea</taxon>
        <taxon>Pyroglyphidae</taxon>
        <taxon>Pyroglyphinae</taxon>
        <taxon>Euroglyphus</taxon>
    </lineage>
</organism>
<dbReference type="GO" id="GO:0019363">
    <property type="term" value="P:pyridine nucleotide biosynthetic process"/>
    <property type="evidence" value="ECO:0007669"/>
    <property type="project" value="UniProtKB-KW"/>
</dbReference>
<comment type="pathway">
    <text evidence="5">Cofactor biosynthesis; nicotinate biosynthesis; nicotinate from nicotinamide: step 1/1.</text>
</comment>
<evidence type="ECO:0000313" key="10">
    <source>
        <dbReference type="Proteomes" id="UP000194236"/>
    </source>
</evidence>
<evidence type="ECO:0000313" key="9">
    <source>
        <dbReference type="EMBL" id="OTF79503.1"/>
    </source>
</evidence>
<dbReference type="SUPFAM" id="SSF52499">
    <property type="entry name" value="Isochorismatase-like hydrolases"/>
    <property type="match status" value="1"/>
</dbReference>
<gene>
    <name evidence="9" type="ORF">BLA29_003183</name>
</gene>
<comment type="similarity">
    <text evidence="1">Belongs to the isochorismatase family.</text>
</comment>
<dbReference type="GO" id="GO:0008936">
    <property type="term" value="F:nicotinamidase activity"/>
    <property type="evidence" value="ECO:0007669"/>
    <property type="project" value="UniProtKB-EC"/>
</dbReference>
<dbReference type="OrthoDB" id="167809at2759"/>
<comment type="caution">
    <text evidence="9">The sequence shown here is derived from an EMBL/GenBank/DDBJ whole genome shotgun (WGS) entry which is preliminary data.</text>
</comment>
<dbReference type="Pfam" id="PF00857">
    <property type="entry name" value="Isochorismatase"/>
    <property type="match status" value="1"/>
</dbReference>
<dbReference type="GO" id="GO:0046872">
    <property type="term" value="F:metal ion binding"/>
    <property type="evidence" value="ECO:0007669"/>
    <property type="project" value="UniProtKB-KW"/>
</dbReference>
<proteinExistence type="inferred from homology"/>
<evidence type="ECO:0000259" key="8">
    <source>
        <dbReference type="Pfam" id="PF00857"/>
    </source>
</evidence>
<evidence type="ECO:0000256" key="1">
    <source>
        <dbReference type="ARBA" id="ARBA00006336"/>
    </source>
</evidence>
<feature type="non-terminal residue" evidence="9">
    <location>
        <position position="1"/>
    </location>
</feature>
<keyword evidence="2" id="KW-0662">Pyridine nucleotide biosynthesis</keyword>
<evidence type="ECO:0000256" key="3">
    <source>
        <dbReference type="ARBA" id="ARBA00022723"/>
    </source>
</evidence>
<accession>A0A1Y3BI59</accession>
<dbReference type="InterPro" id="IPR036380">
    <property type="entry name" value="Isochorismatase-like_sf"/>
</dbReference>
<dbReference type="EC" id="3.5.1.19" evidence="6"/>
<dbReference type="EMBL" id="MUJZ01022791">
    <property type="protein sequence ID" value="OTF79503.1"/>
    <property type="molecule type" value="Genomic_DNA"/>
</dbReference>
<evidence type="ECO:0000256" key="7">
    <source>
        <dbReference type="ARBA" id="ARBA00043224"/>
    </source>
</evidence>